<proteinExistence type="inferred from homology"/>
<comment type="caution">
    <text evidence="10">Lacks conserved residue(s) required for the propagation of feature annotation.</text>
</comment>
<keyword evidence="2 10" id="KW-0444">Lipid biosynthesis</keyword>
<organism evidence="11 12">
    <name type="scientific">Chryseomicrobium palamuruense</name>
    <dbReference type="NCBI Taxonomy" id="682973"/>
    <lineage>
        <taxon>Bacteria</taxon>
        <taxon>Bacillati</taxon>
        <taxon>Bacillota</taxon>
        <taxon>Bacilli</taxon>
        <taxon>Bacillales</taxon>
        <taxon>Caryophanaceae</taxon>
        <taxon>Chryseomicrobium</taxon>
    </lineage>
</organism>
<evidence type="ECO:0000256" key="9">
    <source>
        <dbReference type="ARBA" id="ARBA00023264"/>
    </source>
</evidence>
<dbReference type="EMBL" id="JBHSEF010000009">
    <property type="protein sequence ID" value="MFC4354048.1"/>
    <property type="molecule type" value="Genomic_DNA"/>
</dbReference>
<keyword evidence="12" id="KW-1185">Reference proteome</keyword>
<dbReference type="InterPro" id="IPR003811">
    <property type="entry name" value="G3P_acylTferase_PlsY"/>
</dbReference>
<keyword evidence="9 10" id="KW-1208">Phospholipid metabolism</keyword>
<keyword evidence="11" id="KW-0012">Acyltransferase</keyword>
<evidence type="ECO:0000256" key="5">
    <source>
        <dbReference type="ARBA" id="ARBA00022989"/>
    </source>
</evidence>
<dbReference type="HAMAP" id="MF_01043">
    <property type="entry name" value="PlsY"/>
    <property type="match status" value="1"/>
</dbReference>
<comment type="pathway">
    <text evidence="10">Lipid metabolism; phospholipid metabolism.</text>
</comment>
<evidence type="ECO:0000256" key="4">
    <source>
        <dbReference type="ARBA" id="ARBA00022692"/>
    </source>
</evidence>
<evidence type="ECO:0000256" key="3">
    <source>
        <dbReference type="ARBA" id="ARBA00022679"/>
    </source>
</evidence>
<feature type="transmembrane region" description="Helical" evidence="10">
    <location>
        <begin position="78"/>
        <end position="96"/>
    </location>
</feature>
<dbReference type="Pfam" id="PF02660">
    <property type="entry name" value="G3P_acyltransf"/>
    <property type="match status" value="1"/>
</dbReference>
<name>A0ABV8UU18_9BACL</name>
<evidence type="ECO:0000313" key="12">
    <source>
        <dbReference type="Proteomes" id="UP001595733"/>
    </source>
</evidence>
<keyword evidence="8 10" id="KW-0594">Phospholipid biosynthesis</keyword>
<dbReference type="EC" id="2.3.1.275" evidence="10"/>
<evidence type="ECO:0000313" key="11">
    <source>
        <dbReference type="EMBL" id="MFC4354048.1"/>
    </source>
</evidence>
<evidence type="ECO:0000256" key="2">
    <source>
        <dbReference type="ARBA" id="ARBA00022516"/>
    </source>
</evidence>
<dbReference type="Proteomes" id="UP001595733">
    <property type="component" value="Unassembled WGS sequence"/>
</dbReference>
<keyword evidence="1 10" id="KW-1003">Cell membrane</keyword>
<sequence>MIIALYLVTCYLAGSVLTAWFVGKWKGGDLRAERSGNLGARNAGTVLGKGAFLLTFLGDGGKGALIILLGRWLDLSPLWVSLGFLFAILGHLYPFWLKGKGGKGIATFVGASLAFNPFAFAYLAVVFLILFAILRSATLSMNIAFLVYPIYFLWIGKIDLFLIFSLIVGIILWRHYFDTQDSWNERWWRKKSS</sequence>
<comment type="similarity">
    <text evidence="10">Belongs to the PlsY family.</text>
</comment>
<dbReference type="PANTHER" id="PTHR30309:SF0">
    <property type="entry name" value="GLYCEROL-3-PHOSPHATE ACYLTRANSFERASE-RELATED"/>
    <property type="match status" value="1"/>
</dbReference>
<keyword evidence="4 10" id="KW-0812">Transmembrane</keyword>
<comment type="function">
    <text evidence="10">Catalyzes the transfer of an acyl group from acyl-phosphate (acyl-PO(4)) to glycerol-3-phosphate (G3P) to form lysophosphatidic acid (LPA). This enzyme utilizes acyl-phosphate as fatty acyl donor, but not acyl-CoA or acyl-ACP.</text>
</comment>
<evidence type="ECO:0000256" key="1">
    <source>
        <dbReference type="ARBA" id="ARBA00022475"/>
    </source>
</evidence>
<keyword evidence="5 10" id="KW-1133">Transmembrane helix</keyword>
<evidence type="ECO:0000256" key="6">
    <source>
        <dbReference type="ARBA" id="ARBA00023098"/>
    </source>
</evidence>
<comment type="subunit">
    <text evidence="10">Probably interacts with PlsX.</text>
</comment>
<comment type="caution">
    <text evidence="11">The sequence shown here is derived from an EMBL/GenBank/DDBJ whole genome shotgun (WGS) entry which is preliminary data.</text>
</comment>
<evidence type="ECO:0000256" key="7">
    <source>
        <dbReference type="ARBA" id="ARBA00023136"/>
    </source>
</evidence>
<keyword evidence="3 10" id="KW-0808">Transferase</keyword>
<comment type="catalytic activity">
    <reaction evidence="10">
        <text>an acyl phosphate + sn-glycerol 3-phosphate = a 1-acyl-sn-glycero-3-phosphate + phosphate</text>
        <dbReference type="Rhea" id="RHEA:34075"/>
        <dbReference type="ChEBI" id="CHEBI:43474"/>
        <dbReference type="ChEBI" id="CHEBI:57597"/>
        <dbReference type="ChEBI" id="CHEBI:57970"/>
        <dbReference type="ChEBI" id="CHEBI:59918"/>
        <dbReference type="EC" id="2.3.1.275"/>
    </reaction>
</comment>
<accession>A0ABV8UU18</accession>
<reference evidence="12" key="1">
    <citation type="journal article" date="2019" name="Int. J. Syst. Evol. Microbiol.">
        <title>The Global Catalogue of Microorganisms (GCM) 10K type strain sequencing project: providing services to taxonomists for standard genome sequencing and annotation.</title>
        <authorList>
            <consortium name="The Broad Institute Genomics Platform"/>
            <consortium name="The Broad Institute Genome Sequencing Center for Infectious Disease"/>
            <person name="Wu L."/>
            <person name="Ma J."/>
        </authorList>
    </citation>
    <scope>NUCLEOTIDE SEQUENCE [LARGE SCALE GENOMIC DNA]</scope>
    <source>
        <strain evidence="12">CCUG 50353</strain>
    </source>
</reference>
<dbReference type="PANTHER" id="PTHR30309">
    <property type="entry name" value="INNER MEMBRANE PROTEIN YGIH"/>
    <property type="match status" value="1"/>
</dbReference>
<keyword evidence="7 10" id="KW-0472">Membrane</keyword>
<feature type="transmembrane region" description="Helical" evidence="10">
    <location>
        <begin position="146"/>
        <end position="173"/>
    </location>
</feature>
<protein>
    <recommendedName>
        <fullName evidence="10">Glycerol-3-phosphate acyltransferase</fullName>
    </recommendedName>
    <alternativeName>
        <fullName evidence="10">Acyl-PO4 G3P acyltransferase</fullName>
    </alternativeName>
    <alternativeName>
        <fullName evidence="10">Acyl-phosphate--glycerol-3-phosphate acyltransferase</fullName>
    </alternativeName>
    <alternativeName>
        <fullName evidence="10">G3P acyltransferase</fullName>
        <shortName evidence="10">GPAT</shortName>
        <ecNumber evidence="10">2.3.1.275</ecNumber>
    </alternativeName>
    <alternativeName>
        <fullName evidence="10">Lysophosphatidic acid synthase</fullName>
        <shortName evidence="10">LPA synthase</shortName>
    </alternativeName>
</protein>
<keyword evidence="6 10" id="KW-0443">Lipid metabolism</keyword>
<gene>
    <name evidence="10" type="primary">plsY</name>
    <name evidence="11" type="ORF">ACFO0S_03065</name>
</gene>
<comment type="subcellular location">
    <subcellularLocation>
        <location evidence="10">Cell membrane</location>
        <topology evidence="10">Multi-pass membrane protein</topology>
    </subcellularLocation>
</comment>
<dbReference type="GO" id="GO:0016746">
    <property type="term" value="F:acyltransferase activity"/>
    <property type="evidence" value="ECO:0007669"/>
    <property type="project" value="UniProtKB-KW"/>
</dbReference>
<feature type="transmembrane region" description="Helical" evidence="10">
    <location>
        <begin position="108"/>
        <end position="134"/>
    </location>
</feature>
<dbReference type="SMART" id="SM01207">
    <property type="entry name" value="G3P_acyltransf"/>
    <property type="match status" value="1"/>
</dbReference>
<dbReference type="RefSeq" id="WP_378140053.1">
    <property type="nucleotide sequence ID" value="NZ_JBHSEF010000009.1"/>
</dbReference>
<evidence type="ECO:0000256" key="10">
    <source>
        <dbReference type="HAMAP-Rule" id="MF_01043"/>
    </source>
</evidence>
<evidence type="ECO:0000256" key="8">
    <source>
        <dbReference type="ARBA" id="ARBA00023209"/>
    </source>
</evidence>